<keyword evidence="9" id="KW-0411">Iron-sulfur</keyword>
<dbReference type="SUPFAM" id="SSF51395">
    <property type="entry name" value="FMN-linked oxidoreductases"/>
    <property type="match status" value="1"/>
</dbReference>
<evidence type="ECO:0000256" key="9">
    <source>
        <dbReference type="ARBA" id="ARBA00023014"/>
    </source>
</evidence>
<evidence type="ECO:0000256" key="1">
    <source>
        <dbReference type="ARBA" id="ARBA00001917"/>
    </source>
</evidence>
<dbReference type="GO" id="GO:0046872">
    <property type="term" value="F:metal ion binding"/>
    <property type="evidence" value="ECO:0007669"/>
    <property type="project" value="UniProtKB-KW"/>
</dbReference>
<comment type="similarity">
    <text evidence="3">In the N-terminal section; belongs to the NADH:flavin oxidoreductase/NADH oxidase family.</text>
</comment>
<dbReference type="Pfam" id="PF07992">
    <property type="entry name" value="Pyr_redox_2"/>
    <property type="match status" value="1"/>
</dbReference>
<evidence type="ECO:0000256" key="3">
    <source>
        <dbReference type="ARBA" id="ARBA00011048"/>
    </source>
</evidence>
<dbReference type="Gene3D" id="3.50.50.60">
    <property type="entry name" value="FAD/NAD(P)-binding domain"/>
    <property type="match status" value="1"/>
</dbReference>
<reference evidence="12 13" key="1">
    <citation type="submission" date="2016-11" db="EMBL/GenBank/DDBJ databases">
        <title>Tenacibaculum sp. LPB0136, isolated from marine environment.</title>
        <authorList>
            <person name="Kim E."/>
            <person name="Yi H."/>
        </authorList>
    </citation>
    <scope>NUCLEOTIDE SEQUENCE [LARGE SCALE GENOMIC DNA]</scope>
    <source>
        <strain evidence="12 13">LPB0136</strain>
    </source>
</reference>
<keyword evidence="5" id="KW-0288">FMN</keyword>
<dbReference type="KEGG" id="ten:LPB136_05815"/>
<dbReference type="Gene3D" id="3.20.20.70">
    <property type="entry name" value="Aldolase class I"/>
    <property type="match status" value="1"/>
</dbReference>
<dbReference type="GO" id="GO:0010181">
    <property type="term" value="F:FMN binding"/>
    <property type="evidence" value="ECO:0007669"/>
    <property type="project" value="InterPro"/>
</dbReference>
<keyword evidence="13" id="KW-1185">Reference proteome</keyword>
<evidence type="ECO:0000256" key="2">
    <source>
        <dbReference type="ARBA" id="ARBA00001966"/>
    </source>
</evidence>
<evidence type="ECO:0000313" key="12">
    <source>
        <dbReference type="EMBL" id="APG66430.1"/>
    </source>
</evidence>
<keyword evidence="8" id="KW-0408">Iron</keyword>
<dbReference type="InterPro" id="IPR036188">
    <property type="entry name" value="FAD/NAD-bd_sf"/>
</dbReference>
<dbReference type="FunFam" id="3.20.20.70:FF:000082">
    <property type="entry name" value="NADPH-dependent 2,4-dienoyl-CoA reductase"/>
    <property type="match status" value="1"/>
</dbReference>
<dbReference type="FunFam" id="3.50.50.60:FF:000113">
    <property type="entry name" value="NADPH-dependent 2,4-dienoyl-CoA reductase"/>
    <property type="match status" value="1"/>
</dbReference>
<dbReference type="RefSeq" id="WP_072556930.1">
    <property type="nucleotide sequence ID" value="NZ_CP018155.1"/>
</dbReference>
<dbReference type="PRINTS" id="PR00368">
    <property type="entry name" value="FADPNR"/>
</dbReference>
<dbReference type="InterPro" id="IPR051793">
    <property type="entry name" value="NADH:flavin_oxidoreductase"/>
</dbReference>
<dbReference type="SUPFAM" id="SSF51905">
    <property type="entry name" value="FAD/NAD(P)-binding domain"/>
    <property type="match status" value="1"/>
</dbReference>
<keyword evidence="7" id="KW-0560">Oxidoreductase</keyword>
<dbReference type="Gene3D" id="3.40.50.720">
    <property type="entry name" value="NAD(P)-binding Rossmann-like Domain"/>
    <property type="match status" value="1"/>
</dbReference>
<name>A0A1L3JMR0_9FLAO</name>
<evidence type="ECO:0000256" key="8">
    <source>
        <dbReference type="ARBA" id="ARBA00023004"/>
    </source>
</evidence>
<dbReference type="GO" id="GO:0016491">
    <property type="term" value="F:oxidoreductase activity"/>
    <property type="evidence" value="ECO:0007669"/>
    <property type="project" value="UniProtKB-KW"/>
</dbReference>
<evidence type="ECO:0000256" key="7">
    <source>
        <dbReference type="ARBA" id="ARBA00023002"/>
    </source>
</evidence>
<sequence>MKYKHIFEPLDLGFTTLKNRILMGSMHTGLEEEKNGLERIAAYYAERAKGGVGLIVTGGIAPNVQGWTGPFSARMSTKKHARHHKTITEAVHKEGGKICMQILHAGRYGYHPLSVAPSKIKSPITPFKPFALKQSGIKRTIRDFVNSAKLSKEAGYDGVEIMGSEGYLINQFIAKRTNKRTDNYGGSYENRMRLPIQLVKQTREAVGENFIIIYRLSMLDLVENGSSWEEVVQLGKEIEKAGATIINTGIGWHEARIPTIATSVPRAAFTWVTKKMKEELSIPLVTSNRINMPETAEEILAEGHADMISMARPFLADPEWVNKAAAEKDDEINTCIGCNQACLDHVFEQKVASCLVNPRACHETELNYNPTDKKKKIAVVGAGPAGLAASTVAAQRGHEVTLFDGDAAIGGQFNIAKQIPGKEEFYETIRYFGKQLKLHNVTVKLNTRVNAEDLAKGNFDEVIVATGITPRTPRIEGVEHKKVLNYIDVLKHKKPVGKRVAVIGAGGIGFDVSEYLAHEGESTSLNIDAWLKEWGIDKTLEARSGIEGIKAEAHPSPREIFMFKRSKGKFGGNLGKTTGWIHRSTLKKKKVQFINEVQYTKIDDEGLHYVQNEEQKVLAVDNVVICAGQLPFKELVEPLQAKGITTHVIGGADIAAELDAKRAINQGSRLAAEI</sequence>
<dbReference type="InterPro" id="IPR001155">
    <property type="entry name" value="OxRdtase_FMN_N"/>
</dbReference>
<evidence type="ECO:0000313" key="13">
    <source>
        <dbReference type="Proteomes" id="UP000181898"/>
    </source>
</evidence>
<dbReference type="GO" id="GO:0051536">
    <property type="term" value="F:iron-sulfur cluster binding"/>
    <property type="evidence" value="ECO:0007669"/>
    <property type="project" value="UniProtKB-KW"/>
</dbReference>
<dbReference type="EMBL" id="CP018155">
    <property type="protein sequence ID" value="APG66430.1"/>
    <property type="molecule type" value="Genomic_DNA"/>
</dbReference>
<keyword evidence="6" id="KW-0479">Metal-binding</keyword>
<dbReference type="CDD" id="cd02930">
    <property type="entry name" value="DCR_FMN"/>
    <property type="match status" value="1"/>
</dbReference>
<dbReference type="InterPro" id="IPR023753">
    <property type="entry name" value="FAD/NAD-binding_dom"/>
</dbReference>
<gene>
    <name evidence="12" type="primary">fadH</name>
    <name evidence="12" type="ORF">LPB136_05815</name>
</gene>
<dbReference type="STRING" id="1850252.LPB136_05815"/>
<feature type="domain" description="NADH:flavin oxidoreductase/NADH oxidase N-terminal" evidence="10">
    <location>
        <begin position="6"/>
        <end position="330"/>
    </location>
</feature>
<comment type="cofactor">
    <cofactor evidence="2">
        <name>[4Fe-4S] cluster</name>
        <dbReference type="ChEBI" id="CHEBI:49883"/>
    </cofactor>
</comment>
<evidence type="ECO:0000256" key="6">
    <source>
        <dbReference type="ARBA" id="ARBA00022723"/>
    </source>
</evidence>
<organism evidence="12 13">
    <name type="scientific">Tenacibaculum todarodis</name>
    <dbReference type="NCBI Taxonomy" id="1850252"/>
    <lineage>
        <taxon>Bacteria</taxon>
        <taxon>Pseudomonadati</taxon>
        <taxon>Bacteroidota</taxon>
        <taxon>Flavobacteriia</taxon>
        <taxon>Flavobacteriales</taxon>
        <taxon>Flavobacteriaceae</taxon>
        <taxon>Tenacibaculum</taxon>
    </lineage>
</organism>
<dbReference type="Proteomes" id="UP000181898">
    <property type="component" value="Chromosome"/>
</dbReference>
<proteinExistence type="inferred from homology"/>
<comment type="cofactor">
    <cofactor evidence="1">
        <name>FMN</name>
        <dbReference type="ChEBI" id="CHEBI:58210"/>
    </cofactor>
</comment>
<dbReference type="PANTHER" id="PTHR42917">
    <property type="entry name" value="2,4-DIENOYL-COA REDUCTASE"/>
    <property type="match status" value="1"/>
</dbReference>
<dbReference type="PANTHER" id="PTHR42917:SF2">
    <property type="entry name" value="2,4-DIENOYL-COA REDUCTASE [(2E)-ENOYL-COA-PRODUCING]"/>
    <property type="match status" value="1"/>
</dbReference>
<dbReference type="InterPro" id="IPR013785">
    <property type="entry name" value="Aldolase_TIM"/>
</dbReference>
<protein>
    <submittedName>
        <fullName evidence="12">NADPH-dependent 2,4-dienoyl-CoA reductase</fullName>
    </submittedName>
</protein>
<evidence type="ECO:0000259" key="11">
    <source>
        <dbReference type="Pfam" id="PF07992"/>
    </source>
</evidence>
<dbReference type="Pfam" id="PF00724">
    <property type="entry name" value="Oxidored_FMN"/>
    <property type="match status" value="1"/>
</dbReference>
<feature type="domain" description="FAD/NAD(P)-binding" evidence="11">
    <location>
        <begin position="376"/>
        <end position="646"/>
    </location>
</feature>
<keyword evidence="4" id="KW-0285">Flavoprotein</keyword>
<evidence type="ECO:0000259" key="10">
    <source>
        <dbReference type="Pfam" id="PF00724"/>
    </source>
</evidence>
<evidence type="ECO:0000256" key="4">
    <source>
        <dbReference type="ARBA" id="ARBA00022630"/>
    </source>
</evidence>
<dbReference type="PRINTS" id="PR00411">
    <property type="entry name" value="PNDRDTASEI"/>
</dbReference>
<accession>A0A1L3JMR0</accession>
<evidence type="ECO:0000256" key="5">
    <source>
        <dbReference type="ARBA" id="ARBA00022643"/>
    </source>
</evidence>
<dbReference type="OrthoDB" id="9772736at2"/>
<dbReference type="AlphaFoldDB" id="A0A1L3JMR0"/>